<proteinExistence type="predicted"/>
<dbReference type="Gene3D" id="3.40.50.300">
    <property type="entry name" value="P-loop containing nucleotide triphosphate hydrolases"/>
    <property type="match status" value="1"/>
</dbReference>
<dbReference type="Proteomes" id="UP000243525">
    <property type="component" value="Unassembled WGS sequence"/>
</dbReference>
<dbReference type="OrthoDB" id="1327410at2"/>
<feature type="region of interest" description="Disordered" evidence="1">
    <location>
        <begin position="485"/>
        <end position="508"/>
    </location>
</feature>
<sequence length="508" mass="59310">MVLNKKDAKEAVKRYKAKLELIKNGSTVNPFETDEERANLIKRMQDDPAFMVEFLFPHYATAKSAWFQIRLAKAVLKNKRVRRLVKWGRGLAKSVWCDTIIPIYLWINGENVALLIVGNNEKKAIQLLSDVQAEFESNPRLIHYFGNQKLSGSWSDGDFRTKDGRFIGWAIGMGQDARGFRKQSQRPNLIVCDDLEDKDTVKNPKRQDEIVKWIEDSLLKTMDGDTRRYLHPNNDPFPRSIQGELAKKHPNWEVDEVKAYDKVTYVPAWPEKYDNNYYREQEEDGILSAYAEYLHEPHTEGKIFKDEQIQWVKLPALNHFKIIVGHWDIAYAGTPTSDYNAVRVWGLYDSCFYYIDSFVKQSKMRAALEWMVQFQGSLPPSVIVHWRFESQFWNDEVKRTIDEVEDEFNCKLNIVKVDTPKGKKYDRILTLQPYYQNGRTYYNAKKKGHNYTQVGLEQLKGIEPGYRTHDDAPDADEQAIKYLEKHNKTGRSGAMRTGKMRKNKARRA</sequence>
<reference evidence="2 3" key="1">
    <citation type="submission" date="2018-04" db="EMBL/GenBank/DDBJ databases">
        <title>Genomic Encyclopedia of Archaeal and Bacterial Type Strains, Phase II (KMG-II): from individual species to whole genera.</title>
        <authorList>
            <person name="Goeker M."/>
        </authorList>
    </citation>
    <scope>NUCLEOTIDE SEQUENCE [LARGE SCALE GENOMIC DNA]</scope>
    <source>
        <strain evidence="2 3">DSM 28823</strain>
    </source>
</reference>
<organism evidence="2 3">
    <name type="scientific">Mangrovibacterium marinum</name>
    <dbReference type="NCBI Taxonomy" id="1639118"/>
    <lineage>
        <taxon>Bacteria</taxon>
        <taxon>Pseudomonadati</taxon>
        <taxon>Bacteroidota</taxon>
        <taxon>Bacteroidia</taxon>
        <taxon>Marinilabiliales</taxon>
        <taxon>Prolixibacteraceae</taxon>
        <taxon>Mangrovibacterium</taxon>
    </lineage>
</organism>
<dbReference type="EMBL" id="QAAD01000011">
    <property type="protein sequence ID" value="PTN08050.1"/>
    <property type="molecule type" value="Genomic_DNA"/>
</dbReference>
<protein>
    <submittedName>
        <fullName evidence="2">Terminase family protein</fullName>
    </submittedName>
</protein>
<feature type="compositionally biased region" description="Basic residues" evidence="1">
    <location>
        <begin position="498"/>
        <end position="508"/>
    </location>
</feature>
<evidence type="ECO:0000313" key="3">
    <source>
        <dbReference type="Proteomes" id="UP000243525"/>
    </source>
</evidence>
<gene>
    <name evidence="2" type="ORF">C8N47_11190</name>
</gene>
<comment type="caution">
    <text evidence="2">The sequence shown here is derived from an EMBL/GenBank/DDBJ whole genome shotgun (WGS) entry which is preliminary data.</text>
</comment>
<dbReference type="RefSeq" id="WP_107822779.1">
    <property type="nucleotide sequence ID" value="NZ_QAAD01000011.1"/>
</dbReference>
<evidence type="ECO:0000313" key="2">
    <source>
        <dbReference type="EMBL" id="PTN08050.1"/>
    </source>
</evidence>
<dbReference type="InterPro" id="IPR027417">
    <property type="entry name" value="P-loop_NTPase"/>
</dbReference>
<name>A0A2T5C0F8_9BACT</name>
<accession>A0A2T5C0F8</accession>
<keyword evidence="3" id="KW-1185">Reference proteome</keyword>
<dbReference type="AlphaFoldDB" id="A0A2T5C0F8"/>
<evidence type="ECO:0000256" key="1">
    <source>
        <dbReference type="SAM" id="MobiDB-lite"/>
    </source>
</evidence>